<sequence length="106" mass="10704">MLEASHASPVRRGESSLLLPKPGTSVQMEVTGGLGVDGRPHGEGLLSLSLSAHLTAAVADLPKARPQARASCGPPAGLNSLPEPIRAPLLPPSPGWPPPSPAALCL</sequence>
<feature type="region of interest" description="Disordered" evidence="1">
    <location>
        <begin position="63"/>
        <end position="106"/>
    </location>
</feature>
<comment type="caution">
    <text evidence="2">The sequence shown here is derived from an EMBL/GenBank/DDBJ whole genome shotgun (WGS) entry which is preliminary data.</text>
</comment>
<protein>
    <submittedName>
        <fullName evidence="2">Uncharacterized protein</fullName>
    </submittedName>
</protein>
<name>A0AA88J493_CHASR</name>
<dbReference type="AlphaFoldDB" id="A0AA88J493"/>
<evidence type="ECO:0000256" key="1">
    <source>
        <dbReference type="SAM" id="MobiDB-lite"/>
    </source>
</evidence>
<evidence type="ECO:0000313" key="2">
    <source>
        <dbReference type="EMBL" id="KAK2818915.1"/>
    </source>
</evidence>
<feature type="compositionally biased region" description="Pro residues" evidence="1">
    <location>
        <begin position="89"/>
        <end position="106"/>
    </location>
</feature>
<keyword evidence="3" id="KW-1185">Reference proteome</keyword>
<organism evidence="2 3">
    <name type="scientific">Channa striata</name>
    <name type="common">Snakehead murrel</name>
    <name type="synonym">Ophicephalus striatus</name>
    <dbReference type="NCBI Taxonomy" id="64152"/>
    <lineage>
        <taxon>Eukaryota</taxon>
        <taxon>Metazoa</taxon>
        <taxon>Chordata</taxon>
        <taxon>Craniata</taxon>
        <taxon>Vertebrata</taxon>
        <taxon>Euteleostomi</taxon>
        <taxon>Actinopterygii</taxon>
        <taxon>Neopterygii</taxon>
        <taxon>Teleostei</taxon>
        <taxon>Neoteleostei</taxon>
        <taxon>Acanthomorphata</taxon>
        <taxon>Anabantaria</taxon>
        <taxon>Anabantiformes</taxon>
        <taxon>Channoidei</taxon>
        <taxon>Channidae</taxon>
        <taxon>Channa</taxon>
    </lineage>
</organism>
<dbReference type="Proteomes" id="UP001187415">
    <property type="component" value="Unassembled WGS sequence"/>
</dbReference>
<evidence type="ECO:0000313" key="3">
    <source>
        <dbReference type="Proteomes" id="UP001187415"/>
    </source>
</evidence>
<gene>
    <name evidence="2" type="ORF">Q5P01_024476</name>
</gene>
<feature type="region of interest" description="Disordered" evidence="1">
    <location>
        <begin position="1"/>
        <end position="25"/>
    </location>
</feature>
<accession>A0AA88J493</accession>
<reference evidence="2" key="1">
    <citation type="submission" date="2023-07" db="EMBL/GenBank/DDBJ databases">
        <title>Chromosome-level Genome Assembly of Striped Snakehead (Channa striata).</title>
        <authorList>
            <person name="Liu H."/>
        </authorList>
    </citation>
    <scope>NUCLEOTIDE SEQUENCE</scope>
    <source>
        <strain evidence="2">Gz</strain>
        <tissue evidence="2">Muscle</tissue>
    </source>
</reference>
<proteinExistence type="predicted"/>
<dbReference type="EMBL" id="JAUPFM010000020">
    <property type="protein sequence ID" value="KAK2818915.1"/>
    <property type="molecule type" value="Genomic_DNA"/>
</dbReference>